<evidence type="ECO:0000313" key="3">
    <source>
        <dbReference type="Proteomes" id="UP000218327"/>
    </source>
</evidence>
<reference evidence="3" key="1">
    <citation type="submission" date="2017-08" db="EMBL/GenBank/DDBJ databases">
        <title>A dynamic microbial community with high functional redundancy inhabits the cold, oxic subseafloor aquifer.</title>
        <authorList>
            <person name="Tully B.J."/>
            <person name="Wheat C.G."/>
            <person name="Glazer B.T."/>
            <person name="Huber J.A."/>
        </authorList>
    </citation>
    <scope>NUCLEOTIDE SEQUENCE [LARGE SCALE GENOMIC DNA]</scope>
</reference>
<gene>
    <name evidence="2" type="ORF">COA96_15525</name>
</gene>
<organism evidence="2 3">
    <name type="scientific">SAR86 cluster bacterium</name>
    <dbReference type="NCBI Taxonomy" id="2030880"/>
    <lineage>
        <taxon>Bacteria</taxon>
        <taxon>Pseudomonadati</taxon>
        <taxon>Pseudomonadota</taxon>
        <taxon>Gammaproteobacteria</taxon>
        <taxon>SAR86 cluster</taxon>
    </lineage>
</organism>
<dbReference type="InterPro" id="IPR010281">
    <property type="entry name" value="DUF885"/>
</dbReference>
<dbReference type="Proteomes" id="UP000218327">
    <property type="component" value="Unassembled WGS sequence"/>
</dbReference>
<keyword evidence="1" id="KW-0732">Signal</keyword>
<accession>A0A2A5AP35</accession>
<comment type="caution">
    <text evidence="2">The sequence shown here is derived from an EMBL/GenBank/DDBJ whole genome shotgun (WGS) entry which is preliminary data.</text>
</comment>
<dbReference type="PANTHER" id="PTHR33361">
    <property type="entry name" value="GLR0591 PROTEIN"/>
    <property type="match status" value="1"/>
</dbReference>
<dbReference type="EMBL" id="NVVJ01000075">
    <property type="protein sequence ID" value="PCJ20880.1"/>
    <property type="molecule type" value="Genomic_DNA"/>
</dbReference>
<evidence type="ECO:0000313" key="2">
    <source>
        <dbReference type="EMBL" id="PCJ20880.1"/>
    </source>
</evidence>
<dbReference type="PANTHER" id="PTHR33361:SF2">
    <property type="entry name" value="DUF885 DOMAIN-CONTAINING PROTEIN"/>
    <property type="match status" value="1"/>
</dbReference>
<dbReference type="Pfam" id="PF05960">
    <property type="entry name" value="DUF885"/>
    <property type="match status" value="2"/>
</dbReference>
<feature type="chain" id="PRO_5012381943" evidence="1">
    <location>
        <begin position="27"/>
        <end position="557"/>
    </location>
</feature>
<evidence type="ECO:0000256" key="1">
    <source>
        <dbReference type="SAM" id="SignalP"/>
    </source>
</evidence>
<protein>
    <submittedName>
        <fullName evidence="2">DUF885 domain-containing protein</fullName>
    </submittedName>
</protein>
<dbReference type="AlphaFoldDB" id="A0A2A5AP35"/>
<proteinExistence type="predicted"/>
<feature type="signal peptide" evidence="1">
    <location>
        <begin position="1"/>
        <end position="26"/>
    </location>
</feature>
<name>A0A2A5AP35_9GAMM</name>
<sequence>MTRYSLLGTIVFTALMLGSFGQPAQADSLEELGEDAWTWRALTQPSSGDDVPRIARPAGWLPDWSAQAVAARHTQLNEFELRWQALANTADSPESVTDYRLIGSLLARVRWELDHIAAWQRQPHFYITQALTPIFETLLPPPPLDAARIAQLQALLQHIPATLAAAQENLSDSRGPFVDVALTQLEQVPASLLGMHEGLVSYLPATQHSAMKEHVDKALESFADYAAFLRANRNSLNQTINVGRDSYQFFLSEVALYPYTPEQLTIMGAQEWERSATFEAIEANRNRDVENLPLAANVDVVIAQLSIDELAVRDFLADEQLLTIPDSLRHYQGLAFPEYLSPIGWLGRTLDLTNQHRLDSNATIYLPKPSPDLGFFNLSIARDPRPILVHEGVPGHYSQLALSWMHTNPLRRHYYDSGANEGTGFYAEEMMLQAGYFDNSPKTREVIYTFARFRALRVEVDVKLALGEFTIDQAADYLEQKMNLDRGTAVEEAIFFAATPGQAISYQIGKLQTLAFLSAARSQLSERFSLQHFHDYLWRNGNVPIALQQREYLELNK</sequence>